<proteinExistence type="predicted"/>
<sequence>MPKSPKMRARLARTSSSLDITTSFEAFRPFEETTIERESEKAGNLGSPPATEVGLSSCCRSSTQTNDEGDKAAEALLPSYEDDMTASKTPREPPNTGEASHSESHSEAKSDGASDDDGSFAKTFHGGIHGAYNTSCRELNALFGEIRLEGLCSQTKRAVSQCMLLHLLAISTDDPGTYRGCIRRALHICQTMADRTIAENIWKKTFHITDEMDEDFSRSSKAPVTHESDHGSPKPLETITEEEDNTIDSPEKPSCPSVPSRRSAPNPNIDDNNIPEAVHHASTNEPSPAFEDDPADAAYSEFIAELQADALRRKEATDRHIASLDLELWRRTHAIEQYIADLAADLAQRRRATEQHLADLERKLASTTKNGSEVARD</sequence>
<feature type="region of interest" description="Disordered" evidence="2">
    <location>
        <begin position="217"/>
        <end position="290"/>
    </location>
</feature>
<feature type="compositionally biased region" description="Basic and acidic residues" evidence="2">
    <location>
        <begin position="217"/>
        <end position="232"/>
    </location>
</feature>
<evidence type="ECO:0000256" key="1">
    <source>
        <dbReference type="SAM" id="Coils"/>
    </source>
</evidence>
<feature type="coiled-coil region" evidence="1">
    <location>
        <begin position="343"/>
        <end position="370"/>
    </location>
</feature>
<dbReference type="EMBL" id="JBBWUH010000011">
    <property type="protein sequence ID" value="KAK8154705.1"/>
    <property type="molecule type" value="Genomic_DNA"/>
</dbReference>
<evidence type="ECO:0000313" key="3">
    <source>
        <dbReference type="EMBL" id="KAK8154705.1"/>
    </source>
</evidence>
<protein>
    <submittedName>
        <fullName evidence="3">Uncharacterized protein</fullName>
    </submittedName>
</protein>
<feature type="region of interest" description="Disordered" evidence="2">
    <location>
        <begin position="28"/>
        <end position="118"/>
    </location>
</feature>
<keyword evidence="4" id="KW-1185">Reference proteome</keyword>
<organism evidence="3 4">
    <name type="scientific">Phyllosticta citrichinensis</name>
    <dbReference type="NCBI Taxonomy" id="1130410"/>
    <lineage>
        <taxon>Eukaryota</taxon>
        <taxon>Fungi</taxon>
        <taxon>Dikarya</taxon>
        <taxon>Ascomycota</taxon>
        <taxon>Pezizomycotina</taxon>
        <taxon>Dothideomycetes</taxon>
        <taxon>Dothideomycetes incertae sedis</taxon>
        <taxon>Botryosphaeriales</taxon>
        <taxon>Phyllostictaceae</taxon>
        <taxon>Phyllosticta</taxon>
    </lineage>
</organism>
<gene>
    <name evidence="3" type="ORF">IWX90DRAFT_63728</name>
</gene>
<dbReference type="Proteomes" id="UP001456524">
    <property type="component" value="Unassembled WGS sequence"/>
</dbReference>
<evidence type="ECO:0000313" key="4">
    <source>
        <dbReference type="Proteomes" id="UP001456524"/>
    </source>
</evidence>
<reference evidence="3 4" key="1">
    <citation type="journal article" date="2022" name="G3 (Bethesda)">
        <title>Enemy or ally: a genomic approach to elucidate the lifestyle of Phyllosticta citrichinaensis.</title>
        <authorList>
            <person name="Buijs V.A."/>
            <person name="Groenewald J.Z."/>
            <person name="Haridas S."/>
            <person name="LaButti K.M."/>
            <person name="Lipzen A."/>
            <person name="Martin F.M."/>
            <person name="Barry K."/>
            <person name="Grigoriev I.V."/>
            <person name="Crous P.W."/>
            <person name="Seidl M.F."/>
        </authorList>
    </citation>
    <scope>NUCLEOTIDE SEQUENCE [LARGE SCALE GENOMIC DNA]</scope>
    <source>
        <strain evidence="3 4">CBS 129764</strain>
    </source>
</reference>
<name>A0ABR1XHI6_9PEZI</name>
<accession>A0ABR1XHI6</accession>
<evidence type="ECO:0000256" key="2">
    <source>
        <dbReference type="SAM" id="MobiDB-lite"/>
    </source>
</evidence>
<keyword evidence="1" id="KW-0175">Coiled coil</keyword>
<feature type="compositionally biased region" description="Basic and acidic residues" evidence="2">
    <location>
        <begin position="100"/>
        <end position="112"/>
    </location>
</feature>
<comment type="caution">
    <text evidence="3">The sequence shown here is derived from an EMBL/GenBank/DDBJ whole genome shotgun (WGS) entry which is preliminary data.</text>
</comment>
<feature type="compositionally biased region" description="Low complexity" evidence="2">
    <location>
        <begin position="265"/>
        <end position="275"/>
    </location>
</feature>
<feature type="compositionally biased region" description="Basic and acidic residues" evidence="2">
    <location>
        <begin position="28"/>
        <end position="41"/>
    </location>
</feature>